<name>A0ABP7CXJ4_9ACTN</name>
<sequence length="542" mass="57499">MPLIGQTLGAHLAATAARVGPDHEAVVECVTGRRLTYAALLAEVDACALGLHARGVGPGDRVGLWAPNRAEWVILLYAAARLGAIMVNLNPALDADDLAVALRRSGVVLLVAAPGPRTGDHGELIAGICARCPALRDVVLLDVTGLDHPGWDELLAAGRLGDPGLLAERERRSSADDPVNLQHTSASSTRSSRAATLSHHNLVNNGFFVGVGCGYTERDRVCVPVPFFHCFGLGMGVLATLAHGATVIIPAPDFDPARTLQAVQDEGCTSLYGVPAMFAAELALPSSAYDLGSLRTGIMAGSSCPVELMERVVAELGMSEVTVCHGMTETSPVITQTRRDDDLRRRTSTVGRVQPHLEIKIIEPATGATVGRDEPGELCVRGYAVMLGYWDAPGDTAAVIDGARWLHTGDLAVMDADDLVTVVGRTDAWIVRGGEPVDPRRVEELLAGHPDVVDVRVIGVPDERFGEELMAWLRLRPGAPGLTAESLRAYGDGTIPPRLIPRYVKVVDEFPQPVSGHLLGVELRTLAIAELGLQRAAGLEHH</sequence>
<dbReference type="Gene3D" id="3.30.300.30">
    <property type="match status" value="1"/>
</dbReference>
<dbReference type="Proteomes" id="UP001500051">
    <property type="component" value="Unassembled WGS sequence"/>
</dbReference>
<evidence type="ECO:0000259" key="5">
    <source>
        <dbReference type="Pfam" id="PF13193"/>
    </source>
</evidence>
<dbReference type="Pfam" id="PF13193">
    <property type="entry name" value="AMP-binding_C"/>
    <property type="match status" value="1"/>
</dbReference>
<organism evidence="6 7">
    <name type="scientific">Microlunatus aurantiacus</name>
    <dbReference type="NCBI Taxonomy" id="446786"/>
    <lineage>
        <taxon>Bacteria</taxon>
        <taxon>Bacillati</taxon>
        <taxon>Actinomycetota</taxon>
        <taxon>Actinomycetes</taxon>
        <taxon>Propionibacteriales</taxon>
        <taxon>Propionibacteriaceae</taxon>
        <taxon>Microlunatus</taxon>
    </lineage>
</organism>
<dbReference type="RefSeq" id="WP_344811441.1">
    <property type="nucleotide sequence ID" value="NZ_BAAAYX010000003.1"/>
</dbReference>
<feature type="region of interest" description="Disordered" evidence="3">
    <location>
        <begin position="169"/>
        <end position="193"/>
    </location>
</feature>
<keyword evidence="2" id="KW-0436">Ligase</keyword>
<accession>A0ABP7CXJ4</accession>
<feature type="domain" description="AMP-binding enzyme C-terminal" evidence="5">
    <location>
        <begin position="442"/>
        <end position="516"/>
    </location>
</feature>
<feature type="domain" description="AMP-dependent synthetase/ligase" evidence="4">
    <location>
        <begin position="15"/>
        <end position="390"/>
    </location>
</feature>
<dbReference type="Gene3D" id="3.40.50.12780">
    <property type="entry name" value="N-terminal domain of ligase-like"/>
    <property type="match status" value="1"/>
</dbReference>
<reference evidence="7" key="1">
    <citation type="journal article" date="2019" name="Int. J. Syst. Evol. Microbiol.">
        <title>The Global Catalogue of Microorganisms (GCM) 10K type strain sequencing project: providing services to taxonomists for standard genome sequencing and annotation.</title>
        <authorList>
            <consortium name="The Broad Institute Genomics Platform"/>
            <consortium name="The Broad Institute Genome Sequencing Center for Infectious Disease"/>
            <person name="Wu L."/>
            <person name="Ma J."/>
        </authorList>
    </citation>
    <scope>NUCLEOTIDE SEQUENCE [LARGE SCALE GENOMIC DNA]</scope>
    <source>
        <strain evidence="7">JCM 16548</strain>
    </source>
</reference>
<proteinExistence type="inferred from homology"/>
<dbReference type="InterPro" id="IPR042099">
    <property type="entry name" value="ANL_N_sf"/>
</dbReference>
<evidence type="ECO:0000256" key="1">
    <source>
        <dbReference type="ARBA" id="ARBA00006432"/>
    </source>
</evidence>
<dbReference type="Pfam" id="PF00501">
    <property type="entry name" value="AMP-binding"/>
    <property type="match status" value="1"/>
</dbReference>
<gene>
    <name evidence="6" type="ORF">GCM10022204_12480</name>
</gene>
<dbReference type="PANTHER" id="PTHR43201">
    <property type="entry name" value="ACYL-COA SYNTHETASE"/>
    <property type="match status" value="1"/>
</dbReference>
<dbReference type="InterPro" id="IPR025110">
    <property type="entry name" value="AMP-bd_C"/>
</dbReference>
<evidence type="ECO:0000313" key="6">
    <source>
        <dbReference type="EMBL" id="GAA3697825.1"/>
    </source>
</evidence>
<dbReference type="SUPFAM" id="SSF56801">
    <property type="entry name" value="Acetyl-CoA synthetase-like"/>
    <property type="match status" value="1"/>
</dbReference>
<dbReference type="InterPro" id="IPR000873">
    <property type="entry name" value="AMP-dep_synth/lig_dom"/>
</dbReference>
<feature type="compositionally biased region" description="Low complexity" evidence="3">
    <location>
        <begin position="184"/>
        <end position="193"/>
    </location>
</feature>
<dbReference type="PANTHER" id="PTHR43201:SF5">
    <property type="entry name" value="MEDIUM-CHAIN ACYL-COA LIGASE ACSF2, MITOCHONDRIAL"/>
    <property type="match status" value="1"/>
</dbReference>
<evidence type="ECO:0000259" key="4">
    <source>
        <dbReference type="Pfam" id="PF00501"/>
    </source>
</evidence>
<evidence type="ECO:0000256" key="3">
    <source>
        <dbReference type="SAM" id="MobiDB-lite"/>
    </source>
</evidence>
<evidence type="ECO:0000256" key="2">
    <source>
        <dbReference type="ARBA" id="ARBA00022598"/>
    </source>
</evidence>
<dbReference type="InterPro" id="IPR045851">
    <property type="entry name" value="AMP-bd_C_sf"/>
</dbReference>
<comment type="similarity">
    <text evidence="1">Belongs to the ATP-dependent AMP-binding enzyme family.</text>
</comment>
<evidence type="ECO:0000313" key="7">
    <source>
        <dbReference type="Proteomes" id="UP001500051"/>
    </source>
</evidence>
<dbReference type="EMBL" id="BAAAYX010000003">
    <property type="protein sequence ID" value="GAA3697825.1"/>
    <property type="molecule type" value="Genomic_DNA"/>
</dbReference>
<protein>
    <submittedName>
        <fullName evidence="6">AMP-binding protein</fullName>
    </submittedName>
</protein>
<keyword evidence="7" id="KW-1185">Reference proteome</keyword>
<comment type="caution">
    <text evidence="6">The sequence shown here is derived from an EMBL/GenBank/DDBJ whole genome shotgun (WGS) entry which is preliminary data.</text>
</comment>